<evidence type="ECO:0000256" key="1">
    <source>
        <dbReference type="SAM" id="MobiDB-lite"/>
    </source>
</evidence>
<feature type="compositionally biased region" description="Low complexity" evidence="1">
    <location>
        <begin position="314"/>
        <end position="353"/>
    </location>
</feature>
<evidence type="ECO:0000313" key="4">
    <source>
        <dbReference type="EMBL" id="TNY20947.1"/>
    </source>
</evidence>
<feature type="compositionally biased region" description="Polar residues" evidence="1">
    <location>
        <begin position="269"/>
        <end position="278"/>
    </location>
</feature>
<feature type="compositionally biased region" description="Polar residues" evidence="1">
    <location>
        <begin position="675"/>
        <end position="698"/>
    </location>
</feature>
<reference evidence="4 5" key="1">
    <citation type="submission" date="2019-03" db="EMBL/GenBank/DDBJ databases">
        <title>Rhodosporidium diobovatum UCD-FST 08-225 genome sequencing, assembly, and annotation.</title>
        <authorList>
            <person name="Fakankun I.U."/>
            <person name="Fristensky B."/>
            <person name="Levin D.B."/>
        </authorList>
    </citation>
    <scope>NUCLEOTIDE SEQUENCE [LARGE SCALE GENOMIC DNA]</scope>
    <source>
        <strain evidence="4 5">UCD-FST 08-225</strain>
    </source>
</reference>
<dbReference type="Gene3D" id="1.10.1000.11">
    <property type="entry name" value="Arf Nucleotide-binding Site Opener,domain 2"/>
    <property type="match status" value="1"/>
</dbReference>
<feature type="region of interest" description="Disordered" evidence="1">
    <location>
        <begin position="1634"/>
        <end position="1672"/>
    </location>
</feature>
<dbReference type="SUPFAM" id="SSF50729">
    <property type="entry name" value="PH domain-like"/>
    <property type="match status" value="1"/>
</dbReference>
<dbReference type="EMBL" id="SOZI01000054">
    <property type="protein sequence ID" value="TNY20947.1"/>
    <property type="molecule type" value="Genomic_DNA"/>
</dbReference>
<feature type="compositionally biased region" description="Low complexity" evidence="1">
    <location>
        <begin position="32"/>
        <end position="47"/>
    </location>
</feature>
<feature type="compositionally biased region" description="Basic and acidic residues" evidence="1">
    <location>
        <begin position="1121"/>
        <end position="1138"/>
    </location>
</feature>
<gene>
    <name evidence="4" type="ORF">DMC30DRAFT_446623</name>
</gene>
<evidence type="ECO:0008006" key="6">
    <source>
        <dbReference type="Google" id="ProtNLM"/>
    </source>
</evidence>
<dbReference type="OrthoDB" id="430364at2759"/>
<feature type="compositionally biased region" description="Low complexity" evidence="1">
    <location>
        <begin position="842"/>
        <end position="854"/>
    </location>
</feature>
<accession>A0A5C5FVI1</accession>
<feature type="compositionally biased region" description="Low complexity" evidence="1">
    <location>
        <begin position="515"/>
        <end position="529"/>
    </location>
</feature>
<dbReference type="InterPro" id="IPR035999">
    <property type="entry name" value="Sec7_dom_sf"/>
</dbReference>
<feature type="compositionally biased region" description="Basic and acidic residues" evidence="1">
    <location>
        <begin position="380"/>
        <end position="392"/>
    </location>
</feature>
<dbReference type="InterPro" id="IPR011993">
    <property type="entry name" value="PH-like_dom_sf"/>
</dbReference>
<evidence type="ECO:0000313" key="5">
    <source>
        <dbReference type="Proteomes" id="UP000311382"/>
    </source>
</evidence>
<dbReference type="SMART" id="SM00222">
    <property type="entry name" value="Sec7"/>
    <property type="match status" value="1"/>
</dbReference>
<dbReference type="Gene3D" id="2.30.29.30">
    <property type="entry name" value="Pleckstrin-homology domain (PH domain)/Phosphotyrosine-binding domain (PTB)"/>
    <property type="match status" value="1"/>
</dbReference>
<dbReference type="PROSITE" id="PS50003">
    <property type="entry name" value="PH_DOMAIN"/>
    <property type="match status" value="1"/>
</dbReference>
<dbReference type="PANTHER" id="PTHR10663">
    <property type="entry name" value="GUANYL-NUCLEOTIDE EXCHANGE FACTOR"/>
    <property type="match status" value="1"/>
</dbReference>
<dbReference type="Proteomes" id="UP000311382">
    <property type="component" value="Unassembled WGS sequence"/>
</dbReference>
<feature type="region of interest" description="Disordered" evidence="1">
    <location>
        <begin position="886"/>
        <end position="1138"/>
    </location>
</feature>
<feature type="compositionally biased region" description="Basic and acidic residues" evidence="1">
    <location>
        <begin position="741"/>
        <end position="750"/>
    </location>
</feature>
<feature type="compositionally biased region" description="Low complexity" evidence="1">
    <location>
        <begin position="922"/>
        <end position="932"/>
    </location>
</feature>
<feature type="compositionally biased region" description="Low complexity" evidence="1">
    <location>
        <begin position="992"/>
        <end position="1016"/>
    </location>
</feature>
<feature type="compositionally biased region" description="Low complexity" evidence="1">
    <location>
        <begin position="69"/>
        <end position="78"/>
    </location>
</feature>
<feature type="compositionally biased region" description="Gly residues" evidence="1">
    <location>
        <begin position="497"/>
        <end position="512"/>
    </location>
</feature>
<comment type="caution">
    <text evidence="4">The sequence shown here is derived from an EMBL/GenBank/DDBJ whole genome shotgun (WGS) entry which is preliminary data.</text>
</comment>
<feature type="compositionally biased region" description="Low complexity" evidence="1">
    <location>
        <begin position="939"/>
        <end position="981"/>
    </location>
</feature>
<feature type="domain" description="SEC7" evidence="3">
    <location>
        <begin position="1090"/>
        <end position="1305"/>
    </location>
</feature>
<dbReference type="PROSITE" id="PS50190">
    <property type="entry name" value="SEC7"/>
    <property type="match status" value="1"/>
</dbReference>
<feature type="compositionally biased region" description="Polar residues" evidence="1">
    <location>
        <begin position="212"/>
        <end position="226"/>
    </location>
</feature>
<feature type="compositionally biased region" description="Low complexity" evidence="1">
    <location>
        <begin position="705"/>
        <end position="730"/>
    </location>
</feature>
<evidence type="ECO:0000259" key="3">
    <source>
        <dbReference type="PROSITE" id="PS50190"/>
    </source>
</evidence>
<feature type="compositionally biased region" description="Pro residues" evidence="1">
    <location>
        <begin position="56"/>
        <end position="68"/>
    </location>
</feature>
<feature type="compositionally biased region" description="Basic and acidic residues" evidence="1">
    <location>
        <begin position="420"/>
        <end position="429"/>
    </location>
</feature>
<keyword evidence="5" id="KW-1185">Reference proteome</keyword>
<feature type="region of interest" description="Disordered" evidence="1">
    <location>
        <begin position="822"/>
        <end position="873"/>
    </location>
</feature>
<feature type="domain" description="PH" evidence="2">
    <location>
        <begin position="1483"/>
        <end position="1619"/>
    </location>
</feature>
<name>A0A5C5FVI1_9BASI</name>
<feature type="compositionally biased region" description="Low complexity" evidence="1">
    <location>
        <begin position="633"/>
        <end position="650"/>
    </location>
</feature>
<dbReference type="SMART" id="SM00233">
    <property type="entry name" value="PH"/>
    <property type="match status" value="1"/>
</dbReference>
<dbReference type="InterPro" id="IPR000904">
    <property type="entry name" value="Sec7_dom"/>
</dbReference>
<dbReference type="Pfam" id="PF15410">
    <property type="entry name" value="PH_9"/>
    <property type="match status" value="1"/>
</dbReference>
<feature type="region of interest" description="Disordered" evidence="1">
    <location>
        <begin position="1864"/>
        <end position="1935"/>
    </location>
</feature>
<feature type="compositionally biased region" description="Low complexity" evidence="1">
    <location>
        <begin position="1890"/>
        <end position="1916"/>
    </location>
</feature>
<dbReference type="Pfam" id="PF01369">
    <property type="entry name" value="Sec7"/>
    <property type="match status" value="1"/>
</dbReference>
<feature type="compositionally biased region" description="Basic and acidic residues" evidence="1">
    <location>
        <begin position="93"/>
        <end position="109"/>
    </location>
</feature>
<evidence type="ECO:0000259" key="2">
    <source>
        <dbReference type="PROSITE" id="PS50003"/>
    </source>
</evidence>
<feature type="compositionally biased region" description="Polar residues" evidence="1">
    <location>
        <begin position="299"/>
        <end position="312"/>
    </location>
</feature>
<sequence length="2077" mass="214540">MPAPSPTPPLLVATPASPPQALPARRDPPRPAQLDAPELHATSMSTHTHTHRPRSRPPSPAPGRPSPVPSSSSSSSPTRRTRLPFLASPRLSGHQEDQEHVERLADRPVDLPSTRQELAPQDRRPSLLGFVEPDRPSASSSSSFQRGRDRKRSFIGGLGWGSSSTSSSSAGGGGGPGPASSDTEGGFGRRSFRSRGVSLVGHGHDADADSPVRTSLADSAASSNTALPAAPPRKAPSGPKRLLRRAKSFGTSPVLGGSKDGGFGPAASSPVSPHSGTSLAPPVPSSFASTSHTEHTSFPWASSTLSLDTSARASPIHSPHSHSGTSTPLTPHSPYPHSHSSASSAHASASASTMVLPEPVPSQPHWLFAPAPVRSTAARRSSEREREERARMSADSATRGRRRSADERSPSASSSSGKGKGKERADERAGSVPPEPTPKRKTRRATLGGLFGRRESKSAAAAAADDARRSGEGAGPLSEGGVVDDSPTGSPALGGPVMSGGGPGSEFIGAGGSIPSLPSLPSLQLSQNPYRMSWAFGHGSPTSSPEKARTTRTSSDVSRTARPSLSITTTPVTSSPVPASPIDENLLSAGPHPTTPSNVLGLGGAQTLPPAPPLQSTRSSDSAATLLIRNPMSTVHSETSSSPSSPATISAGHALSRGGLSASTPPSLRRANSYAPPSSSPRMHSTMPITRSPLSSPSKEPPDPLGAAPSAPATSSTTAGASTSSSPSLARTLIKTRAARSHSDASDRRSPASPASPPYSGGRGMVVGMGLPPGGGVFAGAGLKVGQSRPGTAEGAGAGAGAGGNPRASMFGSLGSFFSSSSSSFAAQEQRERDRAASHGMSRSSSAATATSSAGTGGTGGTPSPSPGLGAAAAGEVSEFGALFDGGGRAASSLVRPGSGRKRGLSVGAGIGSFFGGGGGSSASLSTSAQHSPNKLLVQQQQQQQQQQAAGRARSGSASSTGTHGSAGLSPDAASSSSAGGRMRALTDPSRRFSLASFGSGSASASGSGGLAPPASTNGRPATADGAVGGGGTRSRGNSVTNGSLASAPLLARVVPKLRKAPPPRVDEGETPEEYVRRLLGGDPGAGVDGRRASKVEADEGEGTQEIIEDKKDLEDDERADLDAENRGDRSEPLPKGEVTRVLASNSDPFHLAALQAYLRLFPFEHLALDIALRVFLSSASLPSETQQIDRVMEAFARRYCECNPGLFGAAPKKRDAGDDTQSTAEGGTSDDGRSALGVASAKRDGQEESDVPYVLAFSMVMLNTDQFNPNAKSKMSKADYVKNTRIDGAAPEILEYLYDQISAAPFIYVNDDEPASSPFSPAASSVSLLGGSLGPSASSASFGNASSSGFFGSTPSKNRLDPYHLIATGQTHRFKVDVESLIPFKSPFSFTGTTAFFDTTKLHALFARAPVLQISNRPRSSSKPQAPQVTAIAPYAPSSGSTPGSALPAHLAGAPLAPTVSNGTFVADPPKKKDRPPVSTLKITKVGLLSRKDDLTEGGKKAASRKWRGWSVVLTGSQLLFFKDPHFAGTLQRALQQAAAATEPRADDHQVLVFSWQNSFKPDAVLSLAHSAAIYDSTYSKYRNVFRLVAPAGRQYLFQAHDAEELNSWLHAINYAAAFKTAGLRIRAAVQQPSSLSASQRTTPAPASPRYSSTLAPGLAKSTNGHSDLPSASSRLVRSEALGSLAGSAGSVSAKGSLAAEDDDLTVGPSAARMGDNGGALVLPVSLQQALAANGANGASAKDDDDVALAELATPRPPDLSFASPPQPATPARAELLRMRIRQLDTEIRAAKEALQADLRFAKNLAILTPFRHTTRERILTALPPIEKRVRHARIQLAKLVCYREVLSRDFLVEDREAERLLRKQSLHRSHSRRTSSHHRPRSPPPRTPHSSSPHATLKAPSRSSALARPPSTSLHPDSAAPSDAELHAARSSFESTADSFSHLASDAHPLSLTDDELDRLQVRAAAPPMQRSKTENDWASVPRVLAPLERLSLGGPIIGDAPAAEGRARGDESEDELELREGGAAGGTDTPSKRGSFALPSAASDVDSPAGQRTSQLLDAALAPPAPPLEHRRSH</sequence>
<protein>
    <recommendedName>
        <fullName evidence="6">SEC7 domain-containing protein</fullName>
    </recommendedName>
</protein>
<feature type="region of interest" description="Disordered" evidence="1">
    <location>
        <begin position="633"/>
        <end position="767"/>
    </location>
</feature>
<dbReference type="CDD" id="cd00171">
    <property type="entry name" value="Sec7"/>
    <property type="match status" value="1"/>
</dbReference>
<dbReference type="SUPFAM" id="SSF48425">
    <property type="entry name" value="Sec7 domain"/>
    <property type="match status" value="1"/>
</dbReference>
<dbReference type="GO" id="GO:0005085">
    <property type="term" value="F:guanyl-nucleotide exchange factor activity"/>
    <property type="evidence" value="ECO:0007669"/>
    <property type="project" value="InterPro"/>
</dbReference>
<organism evidence="4 5">
    <name type="scientific">Rhodotorula diobovata</name>
    <dbReference type="NCBI Taxonomy" id="5288"/>
    <lineage>
        <taxon>Eukaryota</taxon>
        <taxon>Fungi</taxon>
        <taxon>Dikarya</taxon>
        <taxon>Basidiomycota</taxon>
        <taxon>Pucciniomycotina</taxon>
        <taxon>Microbotryomycetes</taxon>
        <taxon>Sporidiobolales</taxon>
        <taxon>Sporidiobolaceae</taxon>
        <taxon>Rhodotorula</taxon>
    </lineage>
</organism>
<dbReference type="InterPro" id="IPR041681">
    <property type="entry name" value="PH_9"/>
</dbReference>
<proteinExistence type="predicted"/>
<feature type="compositionally biased region" description="Basic and acidic residues" evidence="1">
    <location>
        <begin position="1089"/>
        <end position="1098"/>
    </location>
</feature>
<feature type="region of interest" description="Disordered" evidence="1">
    <location>
        <begin position="1996"/>
        <end position="2077"/>
    </location>
</feature>
<feature type="region of interest" description="Disordered" evidence="1">
    <location>
        <begin position="1211"/>
        <end position="1245"/>
    </location>
</feature>
<dbReference type="InterPro" id="IPR023394">
    <property type="entry name" value="Sec7_C_sf"/>
</dbReference>
<feature type="region of interest" description="Disordered" evidence="1">
    <location>
        <begin position="1"/>
        <end position="621"/>
    </location>
</feature>
<dbReference type="STRING" id="5288.A0A5C5FVI1"/>
<dbReference type="InterPro" id="IPR001849">
    <property type="entry name" value="PH_domain"/>
</dbReference>
<dbReference type="PANTHER" id="PTHR10663:SF405">
    <property type="entry name" value="ARF GUANINE NUCLEOTIDE EXCHANGE FACTOR SYT1"/>
    <property type="match status" value="1"/>
</dbReference>
<feature type="compositionally biased region" description="Gly residues" evidence="1">
    <location>
        <begin position="907"/>
        <end position="921"/>
    </location>
</feature>
<dbReference type="GO" id="GO:0032012">
    <property type="term" value="P:regulation of ARF protein signal transduction"/>
    <property type="evidence" value="ECO:0007669"/>
    <property type="project" value="InterPro"/>
</dbReference>
<feature type="compositionally biased region" description="Low complexity" evidence="1">
    <location>
        <begin position="551"/>
        <end position="582"/>
    </location>
</feature>
<feature type="compositionally biased region" description="Basic residues" evidence="1">
    <location>
        <begin position="1864"/>
        <end position="1883"/>
    </location>
</feature>